<protein>
    <submittedName>
        <fullName evidence="3">Universal stress protein</fullName>
    </submittedName>
</protein>
<evidence type="ECO:0000259" key="2">
    <source>
        <dbReference type="Pfam" id="PF00582"/>
    </source>
</evidence>
<dbReference type="SUPFAM" id="SSF52402">
    <property type="entry name" value="Adenine nucleotide alpha hydrolases-like"/>
    <property type="match status" value="2"/>
</dbReference>
<dbReference type="Gene3D" id="3.40.50.620">
    <property type="entry name" value="HUPs"/>
    <property type="match status" value="2"/>
</dbReference>
<dbReference type="Proteomes" id="UP000587462">
    <property type="component" value="Unassembled WGS sequence"/>
</dbReference>
<gene>
    <name evidence="3" type="ORF">HG542_13935</name>
</gene>
<organism evidence="3 4">
    <name type="scientific">Streptomyces morookaense</name>
    <name type="common">Streptoverticillium morookaense</name>
    <dbReference type="NCBI Taxonomy" id="1970"/>
    <lineage>
        <taxon>Bacteria</taxon>
        <taxon>Bacillati</taxon>
        <taxon>Actinomycetota</taxon>
        <taxon>Actinomycetes</taxon>
        <taxon>Kitasatosporales</taxon>
        <taxon>Streptomycetaceae</taxon>
        <taxon>Streptomyces</taxon>
    </lineage>
</organism>
<evidence type="ECO:0000313" key="3">
    <source>
        <dbReference type="EMBL" id="NVK78765.1"/>
    </source>
</evidence>
<feature type="domain" description="UspA" evidence="2">
    <location>
        <begin position="144"/>
        <end position="271"/>
    </location>
</feature>
<comment type="caution">
    <text evidence="3">The sequence shown here is derived from an EMBL/GenBank/DDBJ whole genome shotgun (WGS) entry which is preliminary data.</text>
</comment>
<dbReference type="Pfam" id="PF00582">
    <property type="entry name" value="Usp"/>
    <property type="match status" value="2"/>
</dbReference>
<sequence>MATMDLPVVVGTDGSRASLEAVDWAADAAVLRELPLWIVHAGSDGTRSGRSAARAEEVCDLAAERAALRSSRLKVTAESVWGAATMALLEASHGASLVVVGHRGQGGGVTSLFLGPVATAVAAHAHCPAVVVRGRPDNVHGRTHRITVGISRQHPEESAVSFAFAEAALRRCEVETVFAWSGTGGDPRDAGRLRREHATDEALRSATRAHPGVPLLAYPVGGPTHTALLRASAASDLLVLGARPHGSPGPRLGVVNGTVLQHAHCPVAVVPRW</sequence>
<reference evidence="3 4" key="1">
    <citation type="submission" date="2020-04" db="EMBL/GenBank/DDBJ databases">
        <title>Draft Genome Sequence of Streptomyces morookaense DSM 40503, an 8-azaguanine-producing strain.</title>
        <authorList>
            <person name="Qi J."/>
            <person name="Gao J.-M."/>
        </authorList>
    </citation>
    <scope>NUCLEOTIDE SEQUENCE [LARGE SCALE GENOMIC DNA]</scope>
    <source>
        <strain evidence="3 4">DSM 40503</strain>
    </source>
</reference>
<proteinExistence type="inferred from homology"/>
<evidence type="ECO:0000313" key="4">
    <source>
        <dbReference type="Proteomes" id="UP000587462"/>
    </source>
</evidence>
<dbReference type="InterPro" id="IPR014729">
    <property type="entry name" value="Rossmann-like_a/b/a_fold"/>
</dbReference>
<dbReference type="PRINTS" id="PR01438">
    <property type="entry name" value="UNVRSLSTRESS"/>
</dbReference>
<dbReference type="PANTHER" id="PTHR46553">
    <property type="entry name" value="ADENINE NUCLEOTIDE ALPHA HYDROLASES-LIKE SUPERFAMILY PROTEIN"/>
    <property type="match status" value="1"/>
</dbReference>
<dbReference type="AlphaFoldDB" id="A0A7Y7E7B0"/>
<dbReference type="EMBL" id="JABBXF010000029">
    <property type="protein sequence ID" value="NVK78765.1"/>
    <property type="molecule type" value="Genomic_DNA"/>
</dbReference>
<evidence type="ECO:0000256" key="1">
    <source>
        <dbReference type="ARBA" id="ARBA00008791"/>
    </source>
</evidence>
<comment type="similarity">
    <text evidence="1">Belongs to the universal stress protein A family.</text>
</comment>
<dbReference type="PANTHER" id="PTHR46553:SF3">
    <property type="entry name" value="ADENINE NUCLEOTIDE ALPHA HYDROLASES-LIKE SUPERFAMILY PROTEIN"/>
    <property type="match status" value="1"/>
</dbReference>
<dbReference type="InterPro" id="IPR006015">
    <property type="entry name" value="Universal_stress_UspA"/>
</dbReference>
<keyword evidence="4" id="KW-1185">Reference proteome</keyword>
<dbReference type="InterPro" id="IPR006016">
    <property type="entry name" value="UspA"/>
</dbReference>
<feature type="domain" description="UspA" evidence="2">
    <location>
        <begin position="8"/>
        <end position="133"/>
    </location>
</feature>
<name>A0A7Y7E7B0_STRMO</name>
<accession>A0A7Y7E7B0</accession>